<dbReference type="Gene3D" id="1.20.1330.10">
    <property type="entry name" value="f41 fragment of flagellin, N-terminal domain"/>
    <property type="match status" value="2"/>
</dbReference>
<evidence type="ECO:0000259" key="5">
    <source>
        <dbReference type="Pfam" id="PF00669"/>
    </source>
</evidence>
<evidence type="ECO:0000256" key="1">
    <source>
        <dbReference type="ARBA" id="ARBA00005709"/>
    </source>
</evidence>
<evidence type="ECO:0000256" key="4">
    <source>
        <dbReference type="RuleBase" id="RU362073"/>
    </source>
</evidence>
<comment type="caution">
    <text evidence="7">The sequence shown here is derived from an EMBL/GenBank/DDBJ whole genome shotgun (WGS) entry which is preliminary data.</text>
</comment>
<keyword evidence="7" id="KW-0969">Cilium</keyword>
<dbReference type="InterPro" id="IPR046358">
    <property type="entry name" value="Flagellin_C"/>
</dbReference>
<comment type="similarity">
    <text evidence="1 4">Belongs to the bacterial flagellin family.</text>
</comment>
<dbReference type="Proteomes" id="UP000568664">
    <property type="component" value="Unassembled WGS sequence"/>
</dbReference>
<feature type="domain" description="Flagellin C-terminal" evidence="6">
    <location>
        <begin position="145"/>
        <end position="211"/>
    </location>
</feature>
<dbReference type="AlphaFoldDB" id="A0A7Y0L9F2"/>
<gene>
    <name evidence="7" type="ORF">HII17_02465</name>
</gene>
<dbReference type="GO" id="GO:0009288">
    <property type="term" value="C:bacterial-type flagellum"/>
    <property type="evidence" value="ECO:0007669"/>
    <property type="project" value="UniProtKB-SubCell"/>
</dbReference>
<evidence type="ECO:0000256" key="2">
    <source>
        <dbReference type="ARBA" id="ARBA00022525"/>
    </source>
</evidence>
<name>A0A7Y0L9F2_9GAMM</name>
<dbReference type="InterPro" id="IPR001029">
    <property type="entry name" value="Flagellin_N"/>
</dbReference>
<evidence type="ECO:0000313" key="7">
    <source>
        <dbReference type="EMBL" id="NMP30414.1"/>
    </source>
</evidence>
<dbReference type="PRINTS" id="PR00207">
    <property type="entry name" value="FLAGELLIN"/>
</dbReference>
<evidence type="ECO:0000256" key="3">
    <source>
        <dbReference type="ARBA" id="ARBA00023143"/>
    </source>
</evidence>
<dbReference type="PANTHER" id="PTHR42792:SF2">
    <property type="entry name" value="FLAGELLIN"/>
    <property type="match status" value="1"/>
</dbReference>
<dbReference type="Pfam" id="PF00669">
    <property type="entry name" value="Flagellin_N"/>
    <property type="match status" value="1"/>
</dbReference>
<feature type="domain" description="Flagellin N-terminal" evidence="5">
    <location>
        <begin position="9"/>
        <end position="124"/>
    </location>
</feature>
<dbReference type="SUPFAM" id="SSF64518">
    <property type="entry name" value="Phase 1 flagellin"/>
    <property type="match status" value="1"/>
</dbReference>
<keyword evidence="8" id="KW-1185">Reference proteome</keyword>
<comment type="subcellular location">
    <subcellularLocation>
        <location evidence="4">Secreted</location>
    </subcellularLocation>
    <subcellularLocation>
        <location evidence="4">Bacterial flagellum</location>
    </subcellularLocation>
</comment>
<accession>A0A7Y0L9F2</accession>
<dbReference type="GO" id="GO:0005576">
    <property type="term" value="C:extracellular region"/>
    <property type="evidence" value="ECO:0007669"/>
    <property type="project" value="UniProtKB-SubCell"/>
</dbReference>
<proteinExistence type="inferred from homology"/>
<dbReference type="GO" id="GO:0005198">
    <property type="term" value="F:structural molecule activity"/>
    <property type="evidence" value="ECO:0007669"/>
    <property type="project" value="UniProtKB-UniRule"/>
</dbReference>
<dbReference type="InterPro" id="IPR001492">
    <property type="entry name" value="Flagellin"/>
</dbReference>
<evidence type="ECO:0000259" key="6">
    <source>
        <dbReference type="Pfam" id="PF00700"/>
    </source>
</evidence>
<protein>
    <recommendedName>
        <fullName evidence="4">Flagellin</fullName>
    </recommendedName>
</protein>
<reference evidence="7 8" key="1">
    <citation type="submission" date="2020-04" db="EMBL/GenBank/DDBJ databases">
        <title>Thalassotalea sp. M1531, isolated from the surface of marine red alga.</title>
        <authorList>
            <person name="Pang L."/>
            <person name="Lu D.-C."/>
        </authorList>
    </citation>
    <scope>NUCLEOTIDE SEQUENCE [LARGE SCALE GENOMIC DNA]</scope>
    <source>
        <strain evidence="7 8">M1531</strain>
    </source>
</reference>
<sequence>MALSINQQSPTLSVIERLRKEQEEKQEQLASAKRINSAADDPAGLQIANRLSSQINGDTQLSINAQDQINLNNIQEASFSAINDSLQRAGELSVQSGSPLNDPTAIQGELDQIAEQVNTIAGEVLGDPNFLSGLDATDPAATQAALETAYDAISQQTSALGAQSNGLTSQVSTYETSVVNVSAARSRIQDTDFAKTTAEQEQVNTLLQTAIINKKDEEARKGLLINQLV</sequence>
<evidence type="ECO:0000313" key="8">
    <source>
        <dbReference type="Proteomes" id="UP000568664"/>
    </source>
</evidence>
<keyword evidence="7" id="KW-0966">Cell projection</keyword>
<dbReference type="Pfam" id="PF00700">
    <property type="entry name" value="Flagellin_C"/>
    <property type="match status" value="1"/>
</dbReference>
<keyword evidence="3 4" id="KW-0975">Bacterial flagellum</keyword>
<organism evidence="7 8">
    <name type="scientific">Thalassotalea algicola</name>
    <dbReference type="NCBI Taxonomy" id="2716224"/>
    <lineage>
        <taxon>Bacteria</taxon>
        <taxon>Pseudomonadati</taxon>
        <taxon>Pseudomonadota</taxon>
        <taxon>Gammaproteobacteria</taxon>
        <taxon>Alteromonadales</taxon>
        <taxon>Colwelliaceae</taxon>
        <taxon>Thalassotalea</taxon>
    </lineage>
</organism>
<keyword evidence="2 4" id="KW-0964">Secreted</keyword>
<dbReference type="PANTHER" id="PTHR42792">
    <property type="entry name" value="FLAGELLIN"/>
    <property type="match status" value="1"/>
</dbReference>
<dbReference type="EMBL" id="JABBXH010000001">
    <property type="protein sequence ID" value="NMP30414.1"/>
    <property type="molecule type" value="Genomic_DNA"/>
</dbReference>
<comment type="function">
    <text evidence="4">Flagellin is the subunit protein which polymerizes to form the filaments of bacterial flagella.</text>
</comment>
<keyword evidence="7" id="KW-0282">Flagellum</keyword>
<dbReference type="RefSeq" id="WP_169073724.1">
    <property type="nucleotide sequence ID" value="NZ_JABBXH010000001.1"/>
</dbReference>